<dbReference type="InterPro" id="IPR056133">
    <property type="entry name" value="DUF7716"/>
</dbReference>
<name>A0A930N0H1_9BACT</name>
<reference evidence="2" key="1">
    <citation type="submission" date="2020-04" db="EMBL/GenBank/DDBJ databases">
        <title>Deep metagenomics examines the oral microbiome during advanced dental caries in children, revealing novel taxa and co-occurrences with host molecules.</title>
        <authorList>
            <person name="Baker J.L."/>
            <person name="Morton J.T."/>
            <person name="Dinis M."/>
            <person name="Alvarez R."/>
            <person name="Tran N.C."/>
            <person name="Knight R."/>
            <person name="Edlund A."/>
        </authorList>
    </citation>
    <scope>NUCLEOTIDE SEQUENCE</scope>
    <source>
        <strain evidence="2">JCVI_44_bin.5</strain>
    </source>
</reference>
<evidence type="ECO:0000313" key="3">
    <source>
        <dbReference type="Proteomes" id="UP000771736"/>
    </source>
</evidence>
<accession>A0A930N0H1</accession>
<dbReference type="RefSeq" id="WP_273161070.1">
    <property type="nucleotide sequence ID" value="NZ_JABZSJ010000073.1"/>
</dbReference>
<sequence>MGKINLQEPYQLSKIIEIISKEIKEGGFTDENYCLYACDETLKPELICYLDVYPTVSDNEEEVYPDFIIKESLNLLYYGEQFEDVIMNVLEQKNNPIIDDYILALNYYSKYDTFKDL</sequence>
<proteinExistence type="predicted"/>
<dbReference type="AlphaFoldDB" id="A0A930N0H1"/>
<feature type="domain" description="DUF7716" evidence="1">
    <location>
        <begin position="35"/>
        <end position="114"/>
    </location>
</feature>
<dbReference type="EMBL" id="JABZSJ010000073">
    <property type="protein sequence ID" value="MBF1385150.1"/>
    <property type="molecule type" value="Genomic_DNA"/>
</dbReference>
<comment type="caution">
    <text evidence="2">The sequence shown here is derived from an EMBL/GenBank/DDBJ whole genome shotgun (WGS) entry which is preliminary data.</text>
</comment>
<dbReference type="Pfam" id="PF24832">
    <property type="entry name" value="DUF7716"/>
    <property type="match status" value="1"/>
</dbReference>
<evidence type="ECO:0000259" key="1">
    <source>
        <dbReference type="Pfam" id="PF24832"/>
    </source>
</evidence>
<evidence type="ECO:0000313" key="2">
    <source>
        <dbReference type="EMBL" id="MBF1385150.1"/>
    </source>
</evidence>
<gene>
    <name evidence="2" type="ORF">HXN26_09960</name>
</gene>
<dbReference type="Proteomes" id="UP000771736">
    <property type="component" value="Unassembled WGS sequence"/>
</dbReference>
<protein>
    <recommendedName>
        <fullName evidence="1">DUF7716 domain-containing protein</fullName>
    </recommendedName>
</protein>
<organism evidence="2 3">
    <name type="scientific">Prevotella aurantiaca</name>
    <dbReference type="NCBI Taxonomy" id="596085"/>
    <lineage>
        <taxon>Bacteria</taxon>
        <taxon>Pseudomonadati</taxon>
        <taxon>Bacteroidota</taxon>
        <taxon>Bacteroidia</taxon>
        <taxon>Bacteroidales</taxon>
        <taxon>Prevotellaceae</taxon>
        <taxon>Prevotella</taxon>
    </lineage>
</organism>